<evidence type="ECO:0008006" key="5">
    <source>
        <dbReference type="Google" id="ProtNLM"/>
    </source>
</evidence>
<dbReference type="AlphaFoldDB" id="A0A4Y6UGP0"/>
<dbReference type="RefSeq" id="WP_141459993.1">
    <property type="nucleotide sequence ID" value="NZ_CP038141.1"/>
</dbReference>
<keyword evidence="2" id="KW-0732">Signal</keyword>
<keyword evidence="4" id="KW-1185">Reference proteome</keyword>
<accession>A0A4Y6UGP0</accession>
<feature type="chain" id="PRO_5021197027" description="DUF1311 domain-containing protein" evidence="2">
    <location>
        <begin position="31"/>
        <end position="183"/>
    </location>
</feature>
<evidence type="ECO:0000256" key="1">
    <source>
        <dbReference type="SAM" id="MobiDB-lite"/>
    </source>
</evidence>
<organism evidence="3 4">
    <name type="scientific">Swingsia samuiensis</name>
    <dbReference type="NCBI Taxonomy" id="1293412"/>
    <lineage>
        <taxon>Bacteria</taxon>
        <taxon>Pseudomonadati</taxon>
        <taxon>Pseudomonadota</taxon>
        <taxon>Alphaproteobacteria</taxon>
        <taxon>Acetobacterales</taxon>
        <taxon>Acetobacteraceae</taxon>
        <taxon>Swingsia</taxon>
    </lineage>
</organism>
<feature type="signal peptide" evidence="2">
    <location>
        <begin position="1"/>
        <end position="30"/>
    </location>
</feature>
<protein>
    <recommendedName>
        <fullName evidence="5">DUF1311 domain-containing protein</fullName>
    </recommendedName>
</protein>
<feature type="compositionally biased region" description="Basic residues" evidence="1">
    <location>
        <begin position="166"/>
        <end position="183"/>
    </location>
</feature>
<proteinExistence type="predicted"/>
<dbReference type="EMBL" id="CP038141">
    <property type="protein sequence ID" value="QDH16742.1"/>
    <property type="molecule type" value="Genomic_DNA"/>
</dbReference>
<evidence type="ECO:0000256" key="2">
    <source>
        <dbReference type="SAM" id="SignalP"/>
    </source>
</evidence>
<dbReference type="Proteomes" id="UP000316313">
    <property type="component" value="Chromosome"/>
</dbReference>
<dbReference type="KEGG" id="ssam:E3D00_03545"/>
<evidence type="ECO:0000313" key="3">
    <source>
        <dbReference type="EMBL" id="QDH16742.1"/>
    </source>
</evidence>
<gene>
    <name evidence="3" type="ORF">E3D00_03545</name>
</gene>
<sequence>MPSLFRRSSARLIALGLSCAAFVSTQSVSAADCNNSPIHEAFAVEGLKSELMVTALSCKTQDQYNAFVAKFRPQLTEAEHSIDGYFRSTYGRRAQSAHDDYITQLADIQSLGGLKSGTIFCQQREAMFDEINSLETGADLAHYAAAKDVAQPASFESCSSSSSERHSRHGIAHRSSRKRSHRS</sequence>
<reference evidence="3 4" key="1">
    <citation type="submission" date="2019-03" db="EMBL/GenBank/DDBJ databases">
        <title>The complete genome sequence of Swingsia samuiensis NBRC107927(T).</title>
        <authorList>
            <person name="Chua K.-O."/>
            <person name="Chan K.-G."/>
            <person name="See-Too W.-S."/>
        </authorList>
    </citation>
    <scope>NUCLEOTIDE SEQUENCE [LARGE SCALE GENOMIC DNA]</scope>
    <source>
        <strain evidence="3 4">AH83</strain>
    </source>
</reference>
<name>A0A4Y6UGP0_9PROT</name>
<feature type="region of interest" description="Disordered" evidence="1">
    <location>
        <begin position="155"/>
        <end position="183"/>
    </location>
</feature>
<evidence type="ECO:0000313" key="4">
    <source>
        <dbReference type="Proteomes" id="UP000316313"/>
    </source>
</evidence>
<dbReference type="OrthoDB" id="7270931at2"/>